<feature type="domain" description="O-methyltransferase dimerisation" evidence="5">
    <location>
        <begin position="80"/>
        <end position="159"/>
    </location>
</feature>
<evidence type="ECO:0000259" key="4">
    <source>
        <dbReference type="Pfam" id="PF00891"/>
    </source>
</evidence>
<dbReference type="InterPro" id="IPR036388">
    <property type="entry name" value="WH-like_DNA-bd_sf"/>
</dbReference>
<keyword evidence="1 6" id="KW-0489">Methyltransferase</keyword>
<reference evidence="6 7" key="1">
    <citation type="journal article" date="2016" name="Mol. Biol. Evol.">
        <title>Comparative Genomics of Early-Diverging Mushroom-Forming Fungi Provides Insights into the Origins of Lignocellulose Decay Capabilities.</title>
        <authorList>
            <person name="Nagy L.G."/>
            <person name="Riley R."/>
            <person name="Tritt A."/>
            <person name="Adam C."/>
            <person name="Daum C."/>
            <person name="Floudas D."/>
            <person name="Sun H."/>
            <person name="Yadav J.S."/>
            <person name="Pangilinan J."/>
            <person name="Larsson K.H."/>
            <person name="Matsuura K."/>
            <person name="Barry K."/>
            <person name="Labutti K."/>
            <person name="Kuo R."/>
            <person name="Ohm R.A."/>
            <person name="Bhattacharya S.S."/>
            <person name="Shirouzu T."/>
            <person name="Yoshinaga Y."/>
            <person name="Martin F.M."/>
            <person name="Grigoriev I.V."/>
            <person name="Hibbett D.S."/>
        </authorList>
    </citation>
    <scope>NUCLEOTIDE SEQUENCE [LARGE SCALE GENOMIC DNA]</scope>
    <source>
        <strain evidence="6 7">L-15889</strain>
    </source>
</reference>
<dbReference type="InterPro" id="IPR036390">
    <property type="entry name" value="WH_DNA-bd_sf"/>
</dbReference>
<dbReference type="Pfam" id="PF00891">
    <property type="entry name" value="Methyltransf_2"/>
    <property type="match status" value="1"/>
</dbReference>
<dbReference type="GO" id="GO:0032259">
    <property type="term" value="P:methylation"/>
    <property type="evidence" value="ECO:0007669"/>
    <property type="project" value="UniProtKB-KW"/>
</dbReference>
<evidence type="ECO:0000256" key="3">
    <source>
        <dbReference type="ARBA" id="ARBA00022691"/>
    </source>
</evidence>
<dbReference type="Pfam" id="PF08100">
    <property type="entry name" value="Dimerisation"/>
    <property type="match status" value="1"/>
</dbReference>
<dbReference type="PANTHER" id="PTHR43712:SF2">
    <property type="entry name" value="O-METHYLTRANSFERASE CICE"/>
    <property type="match status" value="1"/>
</dbReference>
<keyword evidence="2 6" id="KW-0808">Transferase</keyword>
<dbReference type="Proteomes" id="UP000076727">
    <property type="component" value="Unassembled WGS sequence"/>
</dbReference>
<evidence type="ECO:0000256" key="2">
    <source>
        <dbReference type="ARBA" id="ARBA00022679"/>
    </source>
</evidence>
<dbReference type="SUPFAM" id="SSF46785">
    <property type="entry name" value="Winged helix' DNA-binding domain"/>
    <property type="match status" value="1"/>
</dbReference>
<protein>
    <submittedName>
        <fullName evidence="6">S-adenosyl-L-methionine-dependent methyltransferase</fullName>
    </submittedName>
</protein>
<dbReference type="PROSITE" id="PS51683">
    <property type="entry name" value="SAM_OMT_II"/>
    <property type="match status" value="1"/>
</dbReference>
<dbReference type="EMBL" id="KV429034">
    <property type="protein sequence ID" value="KZT74216.1"/>
    <property type="molecule type" value="Genomic_DNA"/>
</dbReference>
<sequence length="448" mass="49291">MPTSTHSSRVQTLRSLIQLLVDTSEAVIKEWEAQEQHAVLKESAVSKLPSHELFEARRVMRGACEMCLDLVEDPRHRVQELAETFMMSQAFDTTLRAGVPDILAEAEPVGGVSATDLSQRTGINEQKLVRVMRLLCCAGIYEEVETLHFANTDLSRVMVDNAGAVAIQRLMGLKLYVDAVGHMPVALLDPKWTNATAPNEAALQKLEGTNKTLWDYIERGDEADPVVREIREVFPISMVGQGQMGSPALVADFPWGSLGSATVVDVGGGVGSMCLDLAKAFPDLRFVVEDLSITIEKAKSVWSAEGANSVAARVQLLTHDFFTEQPIKGAAVYFLRCVLHDWHDDECVTILRALRDAMSTDSRILVADMVIHPPLGSPYLTTAPAPLPPNYGRAHAFTGMRDMLMLSLGNAMERTPEQLAMIANRAGLRLEKIWECRGPFSITELRLL</sequence>
<dbReference type="GO" id="GO:0008171">
    <property type="term" value="F:O-methyltransferase activity"/>
    <property type="evidence" value="ECO:0007669"/>
    <property type="project" value="InterPro"/>
</dbReference>
<dbReference type="InterPro" id="IPR016461">
    <property type="entry name" value="COMT-like"/>
</dbReference>
<gene>
    <name evidence="6" type="ORF">DAEQUDRAFT_807886</name>
</gene>
<dbReference type="SUPFAM" id="SSF53335">
    <property type="entry name" value="S-adenosyl-L-methionine-dependent methyltransferases"/>
    <property type="match status" value="1"/>
</dbReference>
<name>A0A165U0J2_9APHY</name>
<evidence type="ECO:0000256" key="1">
    <source>
        <dbReference type="ARBA" id="ARBA00022603"/>
    </source>
</evidence>
<dbReference type="AlphaFoldDB" id="A0A165U0J2"/>
<keyword evidence="7" id="KW-1185">Reference proteome</keyword>
<organism evidence="6 7">
    <name type="scientific">Daedalea quercina L-15889</name>
    <dbReference type="NCBI Taxonomy" id="1314783"/>
    <lineage>
        <taxon>Eukaryota</taxon>
        <taxon>Fungi</taxon>
        <taxon>Dikarya</taxon>
        <taxon>Basidiomycota</taxon>
        <taxon>Agaricomycotina</taxon>
        <taxon>Agaricomycetes</taxon>
        <taxon>Polyporales</taxon>
        <taxon>Fomitopsis</taxon>
    </lineage>
</organism>
<dbReference type="Gene3D" id="3.40.50.150">
    <property type="entry name" value="Vaccinia Virus protein VP39"/>
    <property type="match status" value="1"/>
</dbReference>
<feature type="domain" description="O-methyltransferase C-terminal" evidence="4">
    <location>
        <begin position="262"/>
        <end position="428"/>
    </location>
</feature>
<dbReference type="GO" id="GO:0046983">
    <property type="term" value="F:protein dimerization activity"/>
    <property type="evidence" value="ECO:0007669"/>
    <property type="project" value="InterPro"/>
</dbReference>
<proteinExistence type="predicted"/>
<evidence type="ECO:0000313" key="7">
    <source>
        <dbReference type="Proteomes" id="UP000076727"/>
    </source>
</evidence>
<dbReference type="InterPro" id="IPR001077">
    <property type="entry name" value="COMT_C"/>
</dbReference>
<evidence type="ECO:0000313" key="6">
    <source>
        <dbReference type="EMBL" id="KZT74216.1"/>
    </source>
</evidence>
<dbReference type="InterPro" id="IPR012967">
    <property type="entry name" value="COMT_dimerisation"/>
</dbReference>
<dbReference type="PANTHER" id="PTHR43712">
    <property type="entry name" value="PUTATIVE (AFU_ORTHOLOGUE AFUA_4G14580)-RELATED"/>
    <property type="match status" value="1"/>
</dbReference>
<dbReference type="InterPro" id="IPR029063">
    <property type="entry name" value="SAM-dependent_MTases_sf"/>
</dbReference>
<keyword evidence="3" id="KW-0949">S-adenosyl-L-methionine</keyword>
<dbReference type="OrthoDB" id="2410195at2759"/>
<accession>A0A165U0J2</accession>
<evidence type="ECO:0000259" key="5">
    <source>
        <dbReference type="Pfam" id="PF08100"/>
    </source>
</evidence>
<dbReference type="Gene3D" id="1.10.10.10">
    <property type="entry name" value="Winged helix-like DNA-binding domain superfamily/Winged helix DNA-binding domain"/>
    <property type="match status" value="1"/>
</dbReference>